<dbReference type="AlphaFoldDB" id="A0A809RTH9"/>
<protein>
    <submittedName>
        <fullName evidence="2">Uncharacterized protein</fullName>
    </submittedName>
</protein>
<dbReference type="EMBL" id="AP021858">
    <property type="protein sequence ID" value="BBO23042.1"/>
    <property type="molecule type" value="Genomic_DNA"/>
</dbReference>
<sequence length="73" mass="8078">MPFVREDWKPLAPEYGKGRPGKKKPECHQPGRLVDPVAFSPSDPSLTNGTIPPRLSGPPAELRRSQGEERDSE</sequence>
<reference evidence="2" key="1">
    <citation type="journal article" name="DNA Res.">
        <title>The physiological potential of anammox bacteria as revealed by their core genome structure.</title>
        <authorList>
            <person name="Okubo T."/>
            <person name="Toyoda A."/>
            <person name="Fukuhara K."/>
            <person name="Uchiyama I."/>
            <person name="Harigaya Y."/>
            <person name="Kuroiwa M."/>
            <person name="Suzuki T."/>
            <person name="Murakami Y."/>
            <person name="Suwa Y."/>
            <person name="Takami H."/>
        </authorList>
    </citation>
    <scope>NUCLEOTIDE SEQUENCE</scope>
    <source>
        <strain evidence="2">317325-2</strain>
    </source>
</reference>
<evidence type="ECO:0000313" key="3">
    <source>
        <dbReference type="Proteomes" id="UP000662873"/>
    </source>
</evidence>
<gene>
    <name evidence="2" type="ORF">NPRO_06370</name>
</gene>
<evidence type="ECO:0000313" key="2">
    <source>
        <dbReference type="EMBL" id="BBO23042.1"/>
    </source>
</evidence>
<name>A0A809RTH9_9BACT</name>
<organism evidence="2 3">
    <name type="scientific">Candidatus Nitrosymbiomonas proteolyticus</name>
    <dbReference type="NCBI Taxonomy" id="2608984"/>
    <lineage>
        <taxon>Bacteria</taxon>
        <taxon>Bacillati</taxon>
        <taxon>Armatimonadota</taxon>
        <taxon>Armatimonadota incertae sedis</taxon>
        <taxon>Candidatus Nitrosymbiomonas</taxon>
    </lineage>
</organism>
<evidence type="ECO:0000256" key="1">
    <source>
        <dbReference type="SAM" id="MobiDB-lite"/>
    </source>
</evidence>
<feature type="region of interest" description="Disordered" evidence="1">
    <location>
        <begin position="1"/>
        <end position="73"/>
    </location>
</feature>
<proteinExistence type="predicted"/>
<dbReference type="Proteomes" id="UP000662873">
    <property type="component" value="Chromosome"/>
</dbReference>
<dbReference type="KEGG" id="npy:NPRO_06370"/>
<feature type="compositionally biased region" description="Basic and acidic residues" evidence="1">
    <location>
        <begin position="61"/>
        <end position="73"/>
    </location>
</feature>
<accession>A0A809RTH9</accession>